<dbReference type="RefSeq" id="XP_062723171.1">
    <property type="nucleotide sequence ID" value="XM_062869149.1"/>
</dbReference>
<evidence type="ECO:0000313" key="4">
    <source>
        <dbReference type="Proteomes" id="UP001273166"/>
    </source>
</evidence>
<dbReference type="AlphaFoldDB" id="A0AAJ0GWE5"/>
<keyword evidence="4" id="KW-1185">Reference proteome</keyword>
<proteinExistence type="predicted"/>
<evidence type="ECO:0000313" key="3">
    <source>
        <dbReference type="EMBL" id="KAK3307391.1"/>
    </source>
</evidence>
<keyword evidence="2" id="KW-1133">Transmembrane helix</keyword>
<keyword evidence="2" id="KW-0812">Transmembrane</keyword>
<feature type="region of interest" description="Disordered" evidence="1">
    <location>
        <begin position="159"/>
        <end position="181"/>
    </location>
</feature>
<dbReference type="EMBL" id="JAUDZG010000003">
    <property type="protein sequence ID" value="KAK3307391.1"/>
    <property type="molecule type" value="Genomic_DNA"/>
</dbReference>
<comment type="caution">
    <text evidence="3">The sequence shown here is derived from an EMBL/GenBank/DDBJ whole genome shotgun (WGS) entry which is preliminary data.</text>
</comment>
<dbReference type="GeneID" id="87887978"/>
<organism evidence="3 4">
    <name type="scientific">Chaetomium strumarium</name>
    <dbReference type="NCBI Taxonomy" id="1170767"/>
    <lineage>
        <taxon>Eukaryota</taxon>
        <taxon>Fungi</taxon>
        <taxon>Dikarya</taxon>
        <taxon>Ascomycota</taxon>
        <taxon>Pezizomycotina</taxon>
        <taxon>Sordariomycetes</taxon>
        <taxon>Sordariomycetidae</taxon>
        <taxon>Sordariales</taxon>
        <taxon>Chaetomiaceae</taxon>
        <taxon>Chaetomium</taxon>
    </lineage>
</organism>
<sequence>MVCVTLLGCSAARPLLCYLGRHIQCQDDLVISGHRGYIFLFFSVALVLFSCFINPRSIVIHATTTAHLHARFRVCSAAMRRASPVWKSMLFGPWKEAKPAQGDWIVDLPEDKPWPLAMAHGIFEKIPKYLSLQELNELLIHTENYDLIHLPATMGRHLARDRQGPDVPLAELGSPQDVNTS</sequence>
<reference evidence="3" key="2">
    <citation type="submission" date="2023-06" db="EMBL/GenBank/DDBJ databases">
        <authorList>
            <consortium name="Lawrence Berkeley National Laboratory"/>
            <person name="Mondo S.J."/>
            <person name="Hensen N."/>
            <person name="Bonometti L."/>
            <person name="Westerberg I."/>
            <person name="Brannstrom I.O."/>
            <person name="Guillou S."/>
            <person name="Cros-Aarteil S."/>
            <person name="Calhoun S."/>
            <person name="Haridas S."/>
            <person name="Kuo A."/>
            <person name="Pangilinan J."/>
            <person name="Riley R."/>
            <person name="Labutti K."/>
            <person name="Andreopoulos B."/>
            <person name="Lipzen A."/>
            <person name="Chen C."/>
            <person name="Yanf M."/>
            <person name="Daum C."/>
            <person name="Ng V."/>
            <person name="Clum A."/>
            <person name="Steindorff A."/>
            <person name="Ohm R."/>
            <person name="Martin F."/>
            <person name="Silar P."/>
            <person name="Natvig D."/>
            <person name="Lalanne C."/>
            <person name="Gautier V."/>
            <person name="Ament-Velasquez S.L."/>
            <person name="Kruys A."/>
            <person name="Hutchinson M.I."/>
            <person name="Powell A.J."/>
            <person name="Barry K."/>
            <person name="Miller A.N."/>
            <person name="Grigoriev I.V."/>
            <person name="Debuchy R."/>
            <person name="Gladieux P."/>
            <person name="Thoren M.H."/>
            <person name="Johannesson H."/>
        </authorList>
    </citation>
    <scope>NUCLEOTIDE SEQUENCE</scope>
    <source>
        <strain evidence="3">CBS 333.67</strain>
    </source>
</reference>
<reference evidence="3" key="1">
    <citation type="journal article" date="2023" name="Mol. Phylogenet. Evol.">
        <title>Genome-scale phylogeny and comparative genomics of the fungal order Sordariales.</title>
        <authorList>
            <person name="Hensen N."/>
            <person name="Bonometti L."/>
            <person name="Westerberg I."/>
            <person name="Brannstrom I.O."/>
            <person name="Guillou S."/>
            <person name="Cros-Aarteil S."/>
            <person name="Calhoun S."/>
            <person name="Haridas S."/>
            <person name="Kuo A."/>
            <person name="Mondo S."/>
            <person name="Pangilinan J."/>
            <person name="Riley R."/>
            <person name="LaButti K."/>
            <person name="Andreopoulos B."/>
            <person name="Lipzen A."/>
            <person name="Chen C."/>
            <person name="Yan M."/>
            <person name="Daum C."/>
            <person name="Ng V."/>
            <person name="Clum A."/>
            <person name="Steindorff A."/>
            <person name="Ohm R.A."/>
            <person name="Martin F."/>
            <person name="Silar P."/>
            <person name="Natvig D.O."/>
            <person name="Lalanne C."/>
            <person name="Gautier V."/>
            <person name="Ament-Velasquez S.L."/>
            <person name="Kruys A."/>
            <person name="Hutchinson M.I."/>
            <person name="Powell A.J."/>
            <person name="Barry K."/>
            <person name="Miller A.N."/>
            <person name="Grigoriev I.V."/>
            <person name="Debuchy R."/>
            <person name="Gladieux P."/>
            <person name="Hiltunen Thoren M."/>
            <person name="Johannesson H."/>
        </authorList>
    </citation>
    <scope>NUCLEOTIDE SEQUENCE</scope>
    <source>
        <strain evidence="3">CBS 333.67</strain>
    </source>
</reference>
<dbReference type="Proteomes" id="UP001273166">
    <property type="component" value="Unassembled WGS sequence"/>
</dbReference>
<evidence type="ECO:0000256" key="1">
    <source>
        <dbReference type="SAM" id="MobiDB-lite"/>
    </source>
</evidence>
<protein>
    <submittedName>
        <fullName evidence="3">Uncharacterized protein</fullName>
    </submittedName>
</protein>
<accession>A0AAJ0GWE5</accession>
<keyword evidence="2" id="KW-0472">Membrane</keyword>
<name>A0AAJ0GWE5_9PEZI</name>
<feature type="transmembrane region" description="Helical" evidence="2">
    <location>
        <begin position="36"/>
        <end position="53"/>
    </location>
</feature>
<evidence type="ECO:0000256" key="2">
    <source>
        <dbReference type="SAM" id="Phobius"/>
    </source>
</evidence>
<gene>
    <name evidence="3" type="ORF">B0T15DRAFT_530089</name>
</gene>